<dbReference type="InterPro" id="IPR044725">
    <property type="entry name" value="CBSX3_CBS_dom"/>
</dbReference>
<feature type="domain" description="CBS" evidence="3">
    <location>
        <begin position="139"/>
        <end position="197"/>
    </location>
</feature>
<name>A0AAD5JVF3_ACENE</name>
<feature type="domain" description="CBS" evidence="3">
    <location>
        <begin position="65"/>
        <end position="130"/>
    </location>
</feature>
<dbReference type="Pfam" id="PF00571">
    <property type="entry name" value="CBS"/>
    <property type="match status" value="2"/>
</dbReference>
<dbReference type="InterPro" id="IPR046342">
    <property type="entry name" value="CBS_dom_sf"/>
</dbReference>
<evidence type="ECO:0000313" key="4">
    <source>
        <dbReference type="EMBL" id="KAI9201730.1"/>
    </source>
</evidence>
<dbReference type="AlphaFoldDB" id="A0AAD5JVF3"/>
<evidence type="ECO:0000256" key="2">
    <source>
        <dbReference type="PROSITE-ProRule" id="PRU00703"/>
    </source>
</evidence>
<reference evidence="4" key="2">
    <citation type="submission" date="2023-02" db="EMBL/GenBank/DDBJ databases">
        <authorList>
            <person name="Swenson N.G."/>
            <person name="Wegrzyn J.L."/>
            <person name="Mcevoy S.L."/>
        </authorList>
    </citation>
    <scope>NUCLEOTIDE SEQUENCE</scope>
    <source>
        <strain evidence="4">91603</strain>
        <tissue evidence="4">Leaf</tissue>
    </source>
</reference>
<keyword evidence="1 2" id="KW-0129">CBS domain</keyword>
<reference evidence="4" key="1">
    <citation type="journal article" date="2022" name="Plant J.">
        <title>Strategies of tolerance reflected in two North American maple genomes.</title>
        <authorList>
            <person name="McEvoy S.L."/>
            <person name="Sezen U.U."/>
            <person name="Trouern-Trend A."/>
            <person name="McMahon S.M."/>
            <person name="Schaberg P.G."/>
            <person name="Yang J."/>
            <person name="Wegrzyn J.L."/>
            <person name="Swenson N.G."/>
        </authorList>
    </citation>
    <scope>NUCLEOTIDE SEQUENCE</scope>
    <source>
        <strain evidence="4">91603</strain>
    </source>
</reference>
<accession>A0AAD5JVF3</accession>
<dbReference type="PROSITE" id="PS51371">
    <property type="entry name" value="CBS"/>
    <property type="match status" value="2"/>
</dbReference>
<evidence type="ECO:0000259" key="3">
    <source>
        <dbReference type="PROSITE" id="PS51371"/>
    </source>
</evidence>
<dbReference type="CDD" id="cd04623">
    <property type="entry name" value="CBS_pair_bac_euk"/>
    <property type="match status" value="1"/>
</dbReference>
<comment type="caution">
    <text evidence="4">The sequence shown here is derived from an EMBL/GenBank/DDBJ whole genome shotgun (WGS) entry which is preliminary data.</text>
</comment>
<dbReference type="SUPFAM" id="SSF54631">
    <property type="entry name" value="CBS-domain pair"/>
    <property type="match status" value="1"/>
</dbReference>
<dbReference type="EMBL" id="JAJSOW010000001">
    <property type="protein sequence ID" value="KAI9201730.1"/>
    <property type="molecule type" value="Genomic_DNA"/>
</dbReference>
<dbReference type="InterPro" id="IPR000644">
    <property type="entry name" value="CBS_dom"/>
</dbReference>
<dbReference type="PANTHER" id="PTHR43080:SF12">
    <property type="entry name" value="CYSTATHIONINE BETA-SYNTHASE (CBS) FAMILY PROTEIN"/>
    <property type="match status" value="1"/>
</dbReference>
<evidence type="ECO:0000256" key="1">
    <source>
        <dbReference type="ARBA" id="ARBA00023122"/>
    </source>
</evidence>
<dbReference type="Proteomes" id="UP001064489">
    <property type="component" value="Chromosome 9"/>
</dbReference>
<organism evidence="4 5">
    <name type="scientific">Acer negundo</name>
    <name type="common">Box elder</name>
    <dbReference type="NCBI Taxonomy" id="4023"/>
    <lineage>
        <taxon>Eukaryota</taxon>
        <taxon>Viridiplantae</taxon>
        <taxon>Streptophyta</taxon>
        <taxon>Embryophyta</taxon>
        <taxon>Tracheophyta</taxon>
        <taxon>Spermatophyta</taxon>
        <taxon>Magnoliopsida</taxon>
        <taxon>eudicotyledons</taxon>
        <taxon>Gunneridae</taxon>
        <taxon>Pentapetalae</taxon>
        <taxon>rosids</taxon>
        <taxon>malvids</taxon>
        <taxon>Sapindales</taxon>
        <taxon>Sapindaceae</taxon>
        <taxon>Hippocastanoideae</taxon>
        <taxon>Acereae</taxon>
        <taxon>Acer</taxon>
    </lineage>
</organism>
<protein>
    <recommendedName>
        <fullName evidence="3">CBS domain-containing protein</fullName>
    </recommendedName>
</protein>
<dbReference type="PANTHER" id="PTHR43080">
    <property type="entry name" value="CBS DOMAIN-CONTAINING PROTEIN CBSX3, MITOCHONDRIAL"/>
    <property type="match status" value="1"/>
</dbReference>
<sequence>MQGMVRGVLSIQEILKSAILKNCQGRCIVEGKGIYSRIGCVTSSSSSSSIEEKGLENITVADILLTKGDYKVGSWLWCLTDDTVDDAARNMAKNNIGSLVVLKPGEQQQIAGIFTERDYLRKIVGEGRPSKYTRVGEIMTDENKLITLPSDANIVQAMQLMTENQIRHVPVIDGKIVGMISIVDVVRAVVEQQSGELKRLNGFIKGEYY</sequence>
<keyword evidence="5" id="KW-1185">Reference proteome</keyword>
<dbReference type="Gene3D" id="3.10.580.10">
    <property type="entry name" value="CBS-domain"/>
    <property type="match status" value="1"/>
</dbReference>
<evidence type="ECO:0000313" key="5">
    <source>
        <dbReference type="Proteomes" id="UP001064489"/>
    </source>
</evidence>
<dbReference type="InterPro" id="IPR051257">
    <property type="entry name" value="Diverse_CBS-Domain"/>
</dbReference>
<proteinExistence type="predicted"/>
<dbReference type="SMART" id="SM00116">
    <property type="entry name" value="CBS"/>
    <property type="match status" value="2"/>
</dbReference>
<gene>
    <name evidence="4" type="ORF">LWI28_028223</name>
</gene>